<evidence type="ECO:0000313" key="4">
    <source>
        <dbReference type="Proteomes" id="UP001488805"/>
    </source>
</evidence>
<evidence type="ECO:0000256" key="2">
    <source>
        <dbReference type="SAM" id="MobiDB-lite"/>
    </source>
</evidence>
<feature type="region of interest" description="Disordered" evidence="2">
    <location>
        <begin position="1"/>
        <end position="48"/>
    </location>
</feature>
<organism evidence="3 4">
    <name type="scientific">Zoarces viviparus</name>
    <name type="common">Viviparous eelpout</name>
    <name type="synonym">Blennius viviparus</name>
    <dbReference type="NCBI Taxonomy" id="48416"/>
    <lineage>
        <taxon>Eukaryota</taxon>
        <taxon>Metazoa</taxon>
        <taxon>Chordata</taxon>
        <taxon>Craniata</taxon>
        <taxon>Vertebrata</taxon>
        <taxon>Euteleostomi</taxon>
        <taxon>Actinopterygii</taxon>
        <taxon>Neopterygii</taxon>
        <taxon>Teleostei</taxon>
        <taxon>Neoteleostei</taxon>
        <taxon>Acanthomorphata</taxon>
        <taxon>Eupercaria</taxon>
        <taxon>Perciformes</taxon>
        <taxon>Cottioidei</taxon>
        <taxon>Zoarcales</taxon>
        <taxon>Zoarcidae</taxon>
        <taxon>Zoarcinae</taxon>
        <taxon>Zoarces</taxon>
    </lineage>
</organism>
<protein>
    <submittedName>
        <fullName evidence="3">Uncharacterized protein</fullName>
    </submittedName>
</protein>
<accession>A0AAW1E3Y0</accession>
<keyword evidence="1" id="KW-0175">Coiled coil</keyword>
<name>A0AAW1E3Y0_ZOAVI</name>
<evidence type="ECO:0000256" key="1">
    <source>
        <dbReference type="SAM" id="Coils"/>
    </source>
</evidence>
<feature type="compositionally biased region" description="Basic residues" evidence="2">
    <location>
        <begin position="189"/>
        <end position="199"/>
    </location>
</feature>
<feature type="region of interest" description="Disordered" evidence="2">
    <location>
        <begin position="168"/>
        <end position="199"/>
    </location>
</feature>
<dbReference type="EMBL" id="JBCEZU010000575">
    <property type="protein sequence ID" value="KAK9517183.1"/>
    <property type="molecule type" value="Genomic_DNA"/>
</dbReference>
<evidence type="ECO:0000313" key="3">
    <source>
        <dbReference type="EMBL" id="KAK9517183.1"/>
    </source>
</evidence>
<gene>
    <name evidence="3" type="ORF">VZT92_025070</name>
</gene>
<reference evidence="3 4" key="1">
    <citation type="journal article" date="2024" name="Genome Biol. Evol.">
        <title>Chromosome-level genome assembly of the viviparous eelpout Zoarces viviparus.</title>
        <authorList>
            <person name="Fuhrmann N."/>
            <person name="Brasseur M.V."/>
            <person name="Bakowski C.E."/>
            <person name="Podsiadlowski L."/>
            <person name="Prost S."/>
            <person name="Krehenwinkel H."/>
            <person name="Mayer C."/>
        </authorList>
    </citation>
    <scope>NUCLEOTIDE SEQUENCE [LARGE SCALE GENOMIC DNA]</scope>
    <source>
        <strain evidence="3">NO-MEL_2022_Ind0_liver</strain>
    </source>
</reference>
<dbReference type="Proteomes" id="UP001488805">
    <property type="component" value="Unassembled WGS sequence"/>
</dbReference>
<proteinExistence type="predicted"/>
<dbReference type="AlphaFoldDB" id="A0AAW1E3Y0"/>
<keyword evidence="4" id="KW-1185">Reference proteome</keyword>
<feature type="compositionally biased region" description="Basic and acidic residues" evidence="2">
    <location>
        <begin position="20"/>
        <end position="41"/>
    </location>
</feature>
<sequence>MALEEALRNEKSSTATLEKALAHEKSATATHEKTLNKKKGDNAGLQKSQLKKTTAISDLQATLVAKQLNSAKVQLEVETLASELKSCEKVKKQRRDLAHCNRKLQEHVETNDKLALEKNKEIQELQDRIIELQKRHLCMNASQIQVQKLKQEVRAKDQQLLSLKTKAKQPSADLVEEQNRSMSRQLSPNRRKRKRKVFV</sequence>
<feature type="coiled-coil region" evidence="1">
    <location>
        <begin position="115"/>
        <end position="166"/>
    </location>
</feature>
<comment type="caution">
    <text evidence="3">The sequence shown here is derived from an EMBL/GenBank/DDBJ whole genome shotgun (WGS) entry which is preliminary data.</text>
</comment>
<feature type="compositionally biased region" description="Basic and acidic residues" evidence="2">
    <location>
        <begin position="1"/>
        <end position="11"/>
    </location>
</feature>